<evidence type="ECO:0000313" key="6">
    <source>
        <dbReference type="Proteomes" id="UP000295063"/>
    </source>
</evidence>
<dbReference type="GO" id="GO:0046872">
    <property type="term" value="F:metal ion binding"/>
    <property type="evidence" value="ECO:0007669"/>
    <property type="project" value="UniProtKB-KW"/>
</dbReference>
<name>A0A4R1Q3I1_9FIRM</name>
<reference evidence="5 6" key="1">
    <citation type="submission" date="2019-03" db="EMBL/GenBank/DDBJ databases">
        <title>Genomic Encyclopedia of Type Strains, Phase IV (KMG-IV): sequencing the most valuable type-strain genomes for metagenomic binning, comparative biology and taxonomic classification.</title>
        <authorList>
            <person name="Goeker M."/>
        </authorList>
    </citation>
    <scope>NUCLEOTIDE SEQUENCE [LARGE SCALE GENOMIC DNA]</scope>
    <source>
        <strain evidence="5 6">DSM 15969</strain>
    </source>
</reference>
<dbReference type="RefSeq" id="WP_132082604.1">
    <property type="nucleotide sequence ID" value="NZ_DAMAKO010000004.1"/>
</dbReference>
<dbReference type="AlphaFoldDB" id="A0A4R1Q3I1"/>
<dbReference type="InterPro" id="IPR017900">
    <property type="entry name" value="4Fe4S_Fe_S_CS"/>
</dbReference>
<proteinExistence type="predicted"/>
<dbReference type="SUPFAM" id="SSF54862">
    <property type="entry name" value="4Fe-4S ferredoxins"/>
    <property type="match status" value="1"/>
</dbReference>
<evidence type="ECO:0000256" key="3">
    <source>
        <dbReference type="ARBA" id="ARBA00023014"/>
    </source>
</evidence>
<dbReference type="Pfam" id="PF00037">
    <property type="entry name" value="Fer4"/>
    <property type="match status" value="1"/>
</dbReference>
<evidence type="ECO:0000313" key="5">
    <source>
        <dbReference type="EMBL" id="TCL35186.1"/>
    </source>
</evidence>
<dbReference type="InterPro" id="IPR017896">
    <property type="entry name" value="4Fe4S_Fe-S-bd"/>
</dbReference>
<keyword evidence="2" id="KW-0408">Iron</keyword>
<protein>
    <submittedName>
        <fullName evidence="5">4Fe-4S binding protein</fullName>
    </submittedName>
</protein>
<comment type="caution">
    <text evidence="5">The sequence shown here is derived from an EMBL/GenBank/DDBJ whole genome shotgun (WGS) entry which is preliminary data.</text>
</comment>
<feature type="domain" description="4Fe-4S ferredoxin-type" evidence="4">
    <location>
        <begin position="313"/>
        <end position="340"/>
    </location>
</feature>
<dbReference type="Proteomes" id="UP000295063">
    <property type="component" value="Unassembled WGS sequence"/>
</dbReference>
<sequence length="416" mass="45962">MGHIVNSEREYRLLQQRLDYNLTGAPASPVFISILKMLFSPQEAQLARQIPLKPTKLAELARKLGMRKEELYARITEMAERGLVFDIEHKGECYIVLAPVVIGFFEFVFMRTRADLPMRELAQLFETYMFQDDRFARSVFTANTQLGRSLVREEAVGAQDYSEVLDWERASIVVESASTIGVSLCACRHKAEHLGKSCKAPQRTCLTLNGGAELLIKRGMAEAVSRQEALAILAECKQAGLAQIADNVQKNVGFICNCCGCCCGMIQAIKSFDIRNAVVTSNWLVEVDPAVCTGCGACVRACPVEAFSSGRPVTCEQDICLGCGVCCSACKFGAIKMIKRQQRVLVPETTFDKFVMMAMERGKLSHFLFDDPSRFSHRTLGRIASVIENSSPVQAMLAVKPLRSAFLAAIAKKANK</sequence>
<accession>A0A4R1Q3I1</accession>
<dbReference type="OrthoDB" id="5422255at2"/>
<organism evidence="5 6">
    <name type="scientific">Anaerospora hongkongensis</name>
    <dbReference type="NCBI Taxonomy" id="244830"/>
    <lineage>
        <taxon>Bacteria</taxon>
        <taxon>Bacillati</taxon>
        <taxon>Bacillota</taxon>
        <taxon>Negativicutes</taxon>
        <taxon>Selenomonadales</taxon>
        <taxon>Sporomusaceae</taxon>
        <taxon>Anaerospora</taxon>
    </lineage>
</organism>
<dbReference type="PROSITE" id="PS00198">
    <property type="entry name" value="4FE4S_FER_1"/>
    <property type="match status" value="1"/>
</dbReference>
<evidence type="ECO:0000259" key="4">
    <source>
        <dbReference type="PROSITE" id="PS51379"/>
    </source>
</evidence>
<evidence type="ECO:0000256" key="1">
    <source>
        <dbReference type="ARBA" id="ARBA00022723"/>
    </source>
</evidence>
<dbReference type="Gene3D" id="3.30.70.20">
    <property type="match status" value="1"/>
</dbReference>
<dbReference type="PROSITE" id="PS51379">
    <property type="entry name" value="4FE4S_FER_2"/>
    <property type="match status" value="2"/>
</dbReference>
<keyword evidence="6" id="KW-1185">Reference proteome</keyword>
<feature type="domain" description="4Fe-4S ferredoxin-type" evidence="4">
    <location>
        <begin position="283"/>
        <end position="312"/>
    </location>
</feature>
<gene>
    <name evidence="5" type="ORF">EV210_11326</name>
</gene>
<dbReference type="GO" id="GO:0051536">
    <property type="term" value="F:iron-sulfur cluster binding"/>
    <property type="evidence" value="ECO:0007669"/>
    <property type="project" value="UniProtKB-KW"/>
</dbReference>
<dbReference type="EMBL" id="SLUI01000013">
    <property type="protein sequence ID" value="TCL35186.1"/>
    <property type="molecule type" value="Genomic_DNA"/>
</dbReference>
<evidence type="ECO:0000256" key="2">
    <source>
        <dbReference type="ARBA" id="ARBA00023004"/>
    </source>
</evidence>
<keyword evidence="1" id="KW-0479">Metal-binding</keyword>
<keyword evidence="3" id="KW-0411">Iron-sulfur</keyword>